<reference evidence="2" key="1">
    <citation type="journal article" date="2019" name="Int. J. Syst. Evol. Microbiol.">
        <title>The Global Catalogue of Microorganisms (GCM) 10K type strain sequencing project: providing services to taxonomists for standard genome sequencing and annotation.</title>
        <authorList>
            <consortium name="The Broad Institute Genomics Platform"/>
            <consortium name="The Broad Institute Genome Sequencing Center for Infectious Disease"/>
            <person name="Wu L."/>
            <person name="Ma J."/>
        </authorList>
    </citation>
    <scope>NUCLEOTIDE SEQUENCE [LARGE SCALE GENOMIC DNA]</scope>
    <source>
        <strain evidence="2">CCUG 56756</strain>
    </source>
</reference>
<comment type="caution">
    <text evidence="1">The sequence shown here is derived from an EMBL/GenBank/DDBJ whole genome shotgun (WGS) entry which is preliminary data.</text>
</comment>
<proteinExistence type="predicted"/>
<gene>
    <name evidence="1" type="ORF">ACFQ1X_07845</name>
</gene>
<keyword evidence="2" id="KW-1185">Reference proteome</keyword>
<dbReference type="Proteomes" id="UP001597109">
    <property type="component" value="Unassembled WGS sequence"/>
</dbReference>
<name>A0ABW3LB32_9BACL</name>
<dbReference type="RefSeq" id="WP_379082007.1">
    <property type="nucleotide sequence ID" value="NZ_JBHTKI010000008.1"/>
</dbReference>
<dbReference type="EMBL" id="JBHTKI010000008">
    <property type="protein sequence ID" value="MFD1031347.1"/>
    <property type="molecule type" value="Genomic_DNA"/>
</dbReference>
<evidence type="ECO:0000313" key="1">
    <source>
        <dbReference type="EMBL" id="MFD1031347.1"/>
    </source>
</evidence>
<sequence length="46" mass="5331">MTAIIKEEKKMDTAPKTYLKMYENYIDGYRQYKQGKATPAPKTAKS</sequence>
<evidence type="ECO:0000313" key="2">
    <source>
        <dbReference type="Proteomes" id="UP001597109"/>
    </source>
</evidence>
<protein>
    <submittedName>
        <fullName evidence="1">Uncharacterized protein</fullName>
    </submittedName>
</protein>
<organism evidence="1 2">
    <name type="scientific">Metaplanococcus flavidus</name>
    <dbReference type="NCBI Taxonomy" id="569883"/>
    <lineage>
        <taxon>Bacteria</taxon>
        <taxon>Bacillati</taxon>
        <taxon>Bacillota</taxon>
        <taxon>Bacilli</taxon>
        <taxon>Bacillales</taxon>
        <taxon>Caryophanaceae</taxon>
        <taxon>Metaplanococcus</taxon>
    </lineage>
</organism>
<accession>A0ABW3LB32</accession>